<dbReference type="PROSITE" id="PS51987">
    <property type="entry name" value="GS_CATALYTIC"/>
    <property type="match status" value="1"/>
</dbReference>
<dbReference type="Proteomes" id="UP000054166">
    <property type="component" value="Unassembled WGS sequence"/>
</dbReference>
<evidence type="ECO:0000259" key="5">
    <source>
        <dbReference type="PROSITE" id="PS51987"/>
    </source>
</evidence>
<evidence type="ECO:0000256" key="4">
    <source>
        <dbReference type="RuleBase" id="RU000384"/>
    </source>
</evidence>
<reference evidence="7" key="2">
    <citation type="submission" date="2015-01" db="EMBL/GenBank/DDBJ databases">
        <title>Evolutionary Origins and Diversification of the Mycorrhizal Mutualists.</title>
        <authorList>
            <consortium name="DOE Joint Genome Institute"/>
            <consortium name="Mycorrhizal Genomics Consortium"/>
            <person name="Kohler A."/>
            <person name="Kuo A."/>
            <person name="Nagy L.G."/>
            <person name="Floudas D."/>
            <person name="Copeland A."/>
            <person name="Barry K.W."/>
            <person name="Cichocki N."/>
            <person name="Veneault-Fourrey C."/>
            <person name="LaButti K."/>
            <person name="Lindquist E.A."/>
            <person name="Lipzen A."/>
            <person name="Lundell T."/>
            <person name="Morin E."/>
            <person name="Murat C."/>
            <person name="Riley R."/>
            <person name="Ohm R."/>
            <person name="Sun H."/>
            <person name="Tunlid A."/>
            <person name="Henrissat B."/>
            <person name="Grigoriev I.V."/>
            <person name="Hibbett D.S."/>
            <person name="Martin F."/>
        </authorList>
    </citation>
    <scope>NUCLEOTIDE SEQUENCE [LARGE SCALE GENOMIC DNA]</scope>
    <source>
        <strain evidence="7">F 1598</strain>
    </source>
</reference>
<dbReference type="SUPFAM" id="SSF55931">
    <property type="entry name" value="Glutamine synthetase/guanido kinase"/>
    <property type="match status" value="1"/>
</dbReference>
<evidence type="ECO:0000256" key="3">
    <source>
        <dbReference type="PROSITE-ProRule" id="PRU01331"/>
    </source>
</evidence>
<gene>
    <name evidence="6" type="ORF">PILCRDRAFT_815360</name>
</gene>
<comment type="similarity">
    <text evidence="3 4">Belongs to the glutamine synthetase family.</text>
</comment>
<reference evidence="6 7" key="1">
    <citation type="submission" date="2014-04" db="EMBL/GenBank/DDBJ databases">
        <authorList>
            <consortium name="DOE Joint Genome Institute"/>
            <person name="Kuo A."/>
            <person name="Tarkka M."/>
            <person name="Buscot F."/>
            <person name="Kohler A."/>
            <person name="Nagy L.G."/>
            <person name="Floudas D."/>
            <person name="Copeland A."/>
            <person name="Barry K.W."/>
            <person name="Cichocki N."/>
            <person name="Veneault-Fourrey C."/>
            <person name="LaButti K."/>
            <person name="Lindquist E.A."/>
            <person name="Lipzen A."/>
            <person name="Lundell T."/>
            <person name="Morin E."/>
            <person name="Murat C."/>
            <person name="Sun H."/>
            <person name="Tunlid A."/>
            <person name="Henrissat B."/>
            <person name="Grigoriev I.V."/>
            <person name="Hibbett D.S."/>
            <person name="Martin F."/>
            <person name="Nordberg H.P."/>
            <person name="Cantor M.N."/>
            <person name="Hua S.X."/>
        </authorList>
    </citation>
    <scope>NUCLEOTIDE SEQUENCE [LARGE SCALE GENOMIC DNA]</scope>
    <source>
        <strain evidence="6 7">F 1598</strain>
    </source>
</reference>
<dbReference type="EMBL" id="KN832980">
    <property type="protein sequence ID" value="KIM86910.1"/>
    <property type="molecule type" value="Genomic_DNA"/>
</dbReference>
<dbReference type="InterPro" id="IPR036651">
    <property type="entry name" value="Gln_synt_N_sf"/>
</dbReference>
<dbReference type="InParanoid" id="A0A0C3FS59"/>
<dbReference type="Gene3D" id="3.30.590.10">
    <property type="entry name" value="Glutamine synthetase/guanido kinase, catalytic domain"/>
    <property type="match status" value="1"/>
</dbReference>
<dbReference type="SMART" id="SM01230">
    <property type="entry name" value="Gln-synt_C"/>
    <property type="match status" value="1"/>
</dbReference>
<accession>A0A0C3FS59</accession>
<proteinExistence type="inferred from homology"/>
<dbReference type="Pfam" id="PF00120">
    <property type="entry name" value="Gln-synt_C"/>
    <property type="match status" value="1"/>
</dbReference>
<dbReference type="STRING" id="765440.A0A0C3FS59"/>
<dbReference type="InterPro" id="IPR008146">
    <property type="entry name" value="Gln_synth_cat_dom"/>
</dbReference>
<sequence length="479" mass="52003">MSSEYGVKYTPANVEKATPLANVSISGLKSIGIEYIRLQWVDTVNNIRYRVIPISYFAKLLDSPRPGVSITKVVFGLVFITTAPGFPPVGEYLYVPDMNSIRLCPYAEGHASVMGWFQEKVPIKGPDGNLTLNVPMCPRSTLKRIVDDAKANAGVQFLVGFETEFTLLKSTSPIEAVNYHGWSNSPALASGSVEAKVLHEIAEALMKSGIELQMYHAEAAPGQYEVVTGPLPPLEAVDALIHTRETITNIASKYGWRATLAPRLYMDNCGSSTHTHVSVHSTGGSWPHAPTATNDLTSHEASFLSSLLDHLPGVTALTLPQPASYLRVGDGVWSGGTYVCWGTDNREAPVRLCNANSPSARNFELRFIDGLANPYLALAGVLGAGTVGVKEGRKLQVLNSDGPISAANMGEEKRKKYGITKRMPLSWEESMKAFGSDELLRDILGDELVDKYLAVSETLARLMKADTEAATLTRLVENY</sequence>
<dbReference type="PANTHER" id="PTHR43785">
    <property type="entry name" value="GAMMA-GLUTAMYLPUTRESCINE SYNTHETASE"/>
    <property type="match status" value="1"/>
</dbReference>
<evidence type="ECO:0000256" key="2">
    <source>
        <dbReference type="ARBA" id="ARBA00022598"/>
    </source>
</evidence>
<dbReference type="AlphaFoldDB" id="A0A0C3FS59"/>
<evidence type="ECO:0000313" key="6">
    <source>
        <dbReference type="EMBL" id="KIM86910.1"/>
    </source>
</evidence>
<keyword evidence="2" id="KW-0436">Ligase</keyword>
<dbReference type="InterPro" id="IPR014746">
    <property type="entry name" value="Gln_synth/guanido_kin_cat_dom"/>
</dbReference>
<dbReference type="Gene3D" id="3.10.20.70">
    <property type="entry name" value="Glutamine synthetase, N-terminal domain"/>
    <property type="match status" value="1"/>
</dbReference>
<dbReference type="OrthoDB" id="3364440at2759"/>
<dbReference type="GO" id="GO:0006542">
    <property type="term" value="P:glutamine biosynthetic process"/>
    <property type="evidence" value="ECO:0007669"/>
    <property type="project" value="InterPro"/>
</dbReference>
<dbReference type="PANTHER" id="PTHR43785:SF2">
    <property type="entry name" value="TYPE-1 GLUTAMINE SYNTHETASE 1"/>
    <property type="match status" value="1"/>
</dbReference>
<feature type="domain" description="GS catalytic" evidence="5">
    <location>
        <begin position="138"/>
        <end position="479"/>
    </location>
</feature>
<dbReference type="GO" id="GO:0004356">
    <property type="term" value="F:glutamine synthetase activity"/>
    <property type="evidence" value="ECO:0007669"/>
    <property type="project" value="InterPro"/>
</dbReference>
<protein>
    <recommendedName>
        <fullName evidence="1">Glutamine synthetase</fullName>
    </recommendedName>
</protein>
<evidence type="ECO:0000313" key="7">
    <source>
        <dbReference type="Proteomes" id="UP000054166"/>
    </source>
</evidence>
<dbReference type="HOGENOM" id="CLU_017290_6_1_1"/>
<evidence type="ECO:0000256" key="1">
    <source>
        <dbReference type="ARBA" id="ARBA00021364"/>
    </source>
</evidence>
<organism evidence="6 7">
    <name type="scientific">Piloderma croceum (strain F 1598)</name>
    <dbReference type="NCBI Taxonomy" id="765440"/>
    <lineage>
        <taxon>Eukaryota</taxon>
        <taxon>Fungi</taxon>
        <taxon>Dikarya</taxon>
        <taxon>Basidiomycota</taxon>
        <taxon>Agaricomycotina</taxon>
        <taxon>Agaricomycetes</taxon>
        <taxon>Agaricomycetidae</taxon>
        <taxon>Atheliales</taxon>
        <taxon>Atheliaceae</taxon>
        <taxon>Piloderma</taxon>
    </lineage>
</organism>
<keyword evidence="7" id="KW-1185">Reference proteome</keyword>
<name>A0A0C3FS59_PILCF</name>